<dbReference type="SMART" id="SM00858">
    <property type="entry name" value="SAF"/>
    <property type="match status" value="1"/>
</dbReference>
<keyword evidence="6" id="KW-0282">Flagellum</keyword>
<proteinExistence type="predicted"/>
<sequence>MRCELVQAWRPRGPRAAVAAAVVVLAALACAGPVSATPGGPGGEQVVADGVFARLFRRAFLERAPWPAPDVEILRLQVVPSRPRVPAGRLSFDVEPPRTGTGIGRVTCDVTVKVDGVPRRRVRVSAWVEVYRPVVCVTAALPRGHVLEASDLEVARLPLSRLRGEAVSSPEAAVGQAVRRSVRAGQALTTDLLMPPVVVHRGDVVTILAQSPALTVRVPGEVRQDGARGCMVRVRNLMSRKEVVARVVDARTVAVPF</sequence>
<dbReference type="Pfam" id="PF13144">
    <property type="entry name" value="ChapFlgA"/>
    <property type="match status" value="1"/>
</dbReference>
<organism evidence="6 7">
    <name type="scientific">Dissulfurirhabdus thermomarina</name>
    <dbReference type="NCBI Taxonomy" id="1765737"/>
    <lineage>
        <taxon>Bacteria</taxon>
        <taxon>Deltaproteobacteria</taxon>
        <taxon>Dissulfurirhabdaceae</taxon>
        <taxon>Dissulfurirhabdus</taxon>
    </lineage>
</organism>
<dbReference type="Gene3D" id="3.90.1210.10">
    <property type="entry name" value="Antifreeze-like/N-acetylneuraminic acid synthase C-terminal domain"/>
    <property type="match status" value="1"/>
</dbReference>
<dbReference type="CDD" id="cd11614">
    <property type="entry name" value="SAF_CpaB_FlgA_like"/>
    <property type="match status" value="1"/>
</dbReference>
<dbReference type="PROSITE" id="PS51257">
    <property type="entry name" value="PROKAR_LIPOPROTEIN"/>
    <property type="match status" value="1"/>
</dbReference>
<keyword evidence="6" id="KW-0969">Cilium</keyword>
<name>A0A6N9TQ80_DISTH</name>
<accession>A0A6N9TQ80</accession>
<dbReference type="NCBIfam" id="TIGR03170">
    <property type="entry name" value="flgA_cterm"/>
    <property type="match status" value="1"/>
</dbReference>
<evidence type="ECO:0000256" key="3">
    <source>
        <dbReference type="ARBA" id="ARBA00022764"/>
    </source>
</evidence>
<dbReference type="InterPro" id="IPR039246">
    <property type="entry name" value="Flagellar_FlgA"/>
</dbReference>
<dbReference type="PANTHER" id="PTHR36307:SF1">
    <property type="entry name" value="FLAGELLA BASAL BODY P-RING FORMATION PROTEIN FLGA"/>
    <property type="match status" value="1"/>
</dbReference>
<evidence type="ECO:0000256" key="4">
    <source>
        <dbReference type="SAM" id="SignalP"/>
    </source>
</evidence>
<feature type="chain" id="PRO_5026902463" evidence="4">
    <location>
        <begin position="37"/>
        <end position="257"/>
    </location>
</feature>
<dbReference type="GO" id="GO:0044780">
    <property type="term" value="P:bacterial-type flagellum assembly"/>
    <property type="evidence" value="ECO:0007669"/>
    <property type="project" value="InterPro"/>
</dbReference>
<keyword evidence="3" id="KW-0574">Periplasm</keyword>
<feature type="domain" description="SAF" evidence="5">
    <location>
        <begin position="132"/>
        <end position="194"/>
    </location>
</feature>
<evidence type="ECO:0000259" key="5">
    <source>
        <dbReference type="SMART" id="SM00858"/>
    </source>
</evidence>
<dbReference type="AlphaFoldDB" id="A0A6N9TQ80"/>
<keyword evidence="2 4" id="KW-0732">Signal</keyword>
<dbReference type="GO" id="GO:0042597">
    <property type="term" value="C:periplasmic space"/>
    <property type="evidence" value="ECO:0007669"/>
    <property type="project" value="UniProtKB-SubCell"/>
</dbReference>
<dbReference type="EMBL" id="JAAGRR010000044">
    <property type="protein sequence ID" value="NDY42263.1"/>
    <property type="molecule type" value="Genomic_DNA"/>
</dbReference>
<evidence type="ECO:0000256" key="1">
    <source>
        <dbReference type="ARBA" id="ARBA00004418"/>
    </source>
</evidence>
<dbReference type="InterPro" id="IPR017585">
    <property type="entry name" value="SAF_FlgA"/>
</dbReference>
<dbReference type="InterPro" id="IPR013974">
    <property type="entry name" value="SAF"/>
</dbReference>
<evidence type="ECO:0000256" key="2">
    <source>
        <dbReference type="ARBA" id="ARBA00022729"/>
    </source>
</evidence>
<reference evidence="6 7" key="1">
    <citation type="submission" date="2020-02" db="EMBL/GenBank/DDBJ databases">
        <title>Comparative genomics of sulfur disproportionating microorganisms.</title>
        <authorList>
            <person name="Ward L.M."/>
            <person name="Bertran E."/>
            <person name="Johnston D.T."/>
        </authorList>
    </citation>
    <scope>NUCLEOTIDE SEQUENCE [LARGE SCALE GENOMIC DNA]</scope>
    <source>
        <strain evidence="6 7">DSM 100025</strain>
    </source>
</reference>
<comment type="subcellular location">
    <subcellularLocation>
        <location evidence="1">Periplasm</location>
    </subcellularLocation>
</comment>
<dbReference type="Proteomes" id="UP000469346">
    <property type="component" value="Unassembled WGS sequence"/>
</dbReference>
<comment type="caution">
    <text evidence="6">The sequence shown here is derived from an EMBL/GenBank/DDBJ whole genome shotgun (WGS) entry which is preliminary data.</text>
</comment>
<dbReference type="RefSeq" id="WP_163298407.1">
    <property type="nucleotide sequence ID" value="NZ_JAAGRR010000044.1"/>
</dbReference>
<keyword evidence="6" id="KW-0966">Cell projection</keyword>
<gene>
    <name evidence="6" type="primary">flgA</name>
    <name evidence="6" type="ORF">G3N55_05325</name>
</gene>
<dbReference type="Gene3D" id="2.30.30.760">
    <property type="match status" value="1"/>
</dbReference>
<evidence type="ECO:0000313" key="6">
    <source>
        <dbReference type="EMBL" id="NDY42263.1"/>
    </source>
</evidence>
<evidence type="ECO:0000313" key="7">
    <source>
        <dbReference type="Proteomes" id="UP000469346"/>
    </source>
</evidence>
<dbReference type="PANTHER" id="PTHR36307">
    <property type="entry name" value="FLAGELLA BASAL BODY P-RING FORMATION PROTEIN FLGA"/>
    <property type="match status" value="1"/>
</dbReference>
<feature type="signal peptide" evidence="4">
    <location>
        <begin position="1"/>
        <end position="36"/>
    </location>
</feature>
<keyword evidence="7" id="KW-1185">Reference proteome</keyword>
<protein>
    <submittedName>
        <fullName evidence="6">Flagellar basal body P-ring formation protein FlgA</fullName>
    </submittedName>
</protein>